<dbReference type="PANTHER" id="PTHR42686">
    <property type="entry name" value="GH17980P-RELATED"/>
    <property type="match status" value="1"/>
</dbReference>
<dbReference type="STRING" id="1121306.SAMN02745196_01356"/>
<reference evidence="2 3" key="1">
    <citation type="submission" date="2016-11" db="EMBL/GenBank/DDBJ databases">
        <authorList>
            <person name="Jaros S."/>
            <person name="Januszkiewicz K."/>
            <person name="Wedrychowicz H."/>
        </authorList>
    </citation>
    <scope>NUCLEOTIDE SEQUENCE [LARGE SCALE GENOMIC DNA]</scope>
    <source>
        <strain evidence="2 3">DSM 3089</strain>
    </source>
</reference>
<name>A0A1M5VUA1_9CLOT</name>
<dbReference type="EMBL" id="FQXP01000005">
    <property type="protein sequence ID" value="SHH78554.1"/>
    <property type="molecule type" value="Genomic_DNA"/>
</dbReference>
<dbReference type="GO" id="GO:0016491">
    <property type="term" value="F:oxidoreductase activity"/>
    <property type="evidence" value="ECO:0007669"/>
    <property type="project" value="InterPro"/>
</dbReference>
<dbReference type="CDD" id="cd19099">
    <property type="entry name" value="AKR_unchar"/>
    <property type="match status" value="1"/>
</dbReference>
<feature type="domain" description="NADP-dependent oxidoreductase" evidence="1">
    <location>
        <begin position="37"/>
        <end position="342"/>
    </location>
</feature>
<dbReference type="RefSeq" id="WP_072831277.1">
    <property type="nucleotide sequence ID" value="NZ_FQXP01000005.1"/>
</dbReference>
<dbReference type="Proteomes" id="UP000184526">
    <property type="component" value="Unassembled WGS sequence"/>
</dbReference>
<dbReference type="PANTHER" id="PTHR42686:SF1">
    <property type="entry name" value="GH17980P-RELATED"/>
    <property type="match status" value="1"/>
</dbReference>
<dbReference type="Gene3D" id="3.20.20.100">
    <property type="entry name" value="NADP-dependent oxidoreductase domain"/>
    <property type="match status" value="1"/>
</dbReference>
<dbReference type="InterPro" id="IPR020471">
    <property type="entry name" value="AKR"/>
</dbReference>
<evidence type="ECO:0000313" key="3">
    <source>
        <dbReference type="Proteomes" id="UP000184526"/>
    </source>
</evidence>
<proteinExistence type="predicted"/>
<dbReference type="InterPro" id="IPR036812">
    <property type="entry name" value="NAD(P)_OxRdtase_dom_sf"/>
</dbReference>
<accession>A0A1M5VUA1</accession>
<organism evidence="2 3">
    <name type="scientific">Clostridium collagenovorans DSM 3089</name>
    <dbReference type="NCBI Taxonomy" id="1121306"/>
    <lineage>
        <taxon>Bacteria</taxon>
        <taxon>Bacillati</taxon>
        <taxon>Bacillota</taxon>
        <taxon>Clostridia</taxon>
        <taxon>Eubacteriales</taxon>
        <taxon>Clostridiaceae</taxon>
        <taxon>Clostridium</taxon>
    </lineage>
</organism>
<dbReference type="GO" id="GO:0005829">
    <property type="term" value="C:cytosol"/>
    <property type="evidence" value="ECO:0007669"/>
    <property type="project" value="TreeGrafter"/>
</dbReference>
<sequence length="351" mass="40270">MIISGYATIDGTKEYFLKKGLEGEGIENGEYFNCSKIAIGTNLGDFSDEDSKAYKETFSYGLNKGINFIDTAINYRGMRSEGDIGEVLKKLIVEEKIIKREEIIISSKGGQIFGDCLKGIRPMDYLNDKLFKGNILNKEDVNIIDNRRHTMNPKFYKLCIEQSKENLNLKTLDIHYIHDPEISRFVLGEKRFYEELTELIKFYESQVEEGNIKHYGMATWEAFICSSESQWHISLEKVMDIVKVVAGNNHNFRFIQLPYNKMNNAANTIKTQSINGKMYTAIEACKILDLNIIINAPLNQMENIEGKGTMDELLRYVIETKGVFSTMVGMKKKENLINNMESIFKNCIIKK</sequence>
<dbReference type="InterPro" id="IPR023210">
    <property type="entry name" value="NADP_OxRdtase_dom"/>
</dbReference>
<dbReference type="SUPFAM" id="SSF51430">
    <property type="entry name" value="NAD(P)-linked oxidoreductase"/>
    <property type="match status" value="1"/>
</dbReference>
<dbReference type="AlphaFoldDB" id="A0A1M5VUA1"/>
<dbReference type="Pfam" id="PF00248">
    <property type="entry name" value="Aldo_ket_red"/>
    <property type="match status" value="1"/>
</dbReference>
<protein>
    <submittedName>
        <fullName evidence="2">Predicted oxidoreductase</fullName>
    </submittedName>
</protein>
<evidence type="ECO:0000259" key="1">
    <source>
        <dbReference type="Pfam" id="PF00248"/>
    </source>
</evidence>
<dbReference type="OrthoDB" id="9773828at2"/>
<evidence type="ECO:0000313" key="2">
    <source>
        <dbReference type="EMBL" id="SHH78554.1"/>
    </source>
</evidence>
<keyword evidence="3" id="KW-1185">Reference proteome</keyword>
<gene>
    <name evidence="2" type="ORF">SAMN02745196_01356</name>
</gene>